<sequence>MVRIHPPLASALAAVAAAGALALGATQADAQEIRALRVCADPGNMPLSNDKGEGFQNKIAQVLGEALGTGVQYDFRPSTERGLMRGTLDANMCDVMFDLPVGLERVLTTRPVYRSTFVLASRTDRKLRFENLDDPRLKKLKIGVYQMSSVREALADHGIKDNTVTHFISYDGATVPEHQPTYQVQRMIDGELDLVAIWGPFAGWYKTIKQAPITLQPVNLMTADPPLQFEMALGVRRGDRGLRDKLDEVLVSRKDQIRAILEEYGVPLVQCAECVISGELVAQQVAAEPKTEVASMATPSGGTGASLDQLKRWLKEGADPNDELSNAATAGDVVRVRYLLEHGADVDTRDDEGYTPLLTAVKTRYNDLTRFLIQHGADVNLADRDGWTPLMYAAWRDSPEIVGMLLEKGAQLETANQQGLTPLCIAAQHGRSGAVAALLAAGANANLSVGAGGYTPLMLALVGGWDDAAAKLVERGADVNAQNKAGITPLIIAAAANRVDSVRLLLQHGADAGAASEDGTTALGIASERDNRAVVEVLEQARASGGGSGGPAQRG</sequence>
<organism evidence="6 7">
    <name type="scientific">Rhodanobacter denitrificans</name>
    <dbReference type="NCBI Taxonomy" id="666685"/>
    <lineage>
        <taxon>Bacteria</taxon>
        <taxon>Pseudomonadati</taxon>
        <taxon>Pseudomonadota</taxon>
        <taxon>Gammaproteobacteria</taxon>
        <taxon>Lysobacterales</taxon>
        <taxon>Rhodanobacteraceae</taxon>
        <taxon>Rhodanobacter</taxon>
    </lineage>
</organism>
<feature type="repeat" description="ANK" evidence="3">
    <location>
        <begin position="319"/>
        <end position="351"/>
    </location>
</feature>
<accession>A0A2W5K6N2</accession>
<keyword evidence="1" id="KW-0677">Repeat</keyword>
<keyword evidence="2 3" id="KW-0040">ANK repeat</keyword>
<dbReference type="InterPro" id="IPR002110">
    <property type="entry name" value="Ankyrin_rpt"/>
</dbReference>
<dbReference type="PANTHER" id="PTHR24198:SF165">
    <property type="entry name" value="ANKYRIN REPEAT-CONTAINING PROTEIN-RELATED"/>
    <property type="match status" value="1"/>
</dbReference>
<feature type="repeat" description="ANK" evidence="3">
    <location>
        <begin position="352"/>
        <end position="384"/>
    </location>
</feature>
<evidence type="ECO:0000313" key="6">
    <source>
        <dbReference type="EMBL" id="PZQ10725.1"/>
    </source>
</evidence>
<evidence type="ECO:0000259" key="5">
    <source>
        <dbReference type="SMART" id="SM00062"/>
    </source>
</evidence>
<dbReference type="InterPro" id="IPR001638">
    <property type="entry name" value="Solute-binding_3/MltF_N"/>
</dbReference>
<evidence type="ECO:0000256" key="4">
    <source>
        <dbReference type="SAM" id="SignalP"/>
    </source>
</evidence>
<feature type="repeat" description="ANK" evidence="3">
    <location>
        <begin position="485"/>
        <end position="517"/>
    </location>
</feature>
<dbReference type="Gene3D" id="3.40.190.10">
    <property type="entry name" value="Periplasmic binding protein-like II"/>
    <property type="match status" value="2"/>
</dbReference>
<dbReference type="Proteomes" id="UP000249046">
    <property type="component" value="Unassembled WGS sequence"/>
</dbReference>
<dbReference type="SUPFAM" id="SSF48403">
    <property type="entry name" value="Ankyrin repeat"/>
    <property type="match status" value="1"/>
</dbReference>
<evidence type="ECO:0000256" key="3">
    <source>
        <dbReference type="PROSITE-ProRule" id="PRU00023"/>
    </source>
</evidence>
<dbReference type="SUPFAM" id="SSF53850">
    <property type="entry name" value="Periplasmic binding protein-like II"/>
    <property type="match status" value="1"/>
</dbReference>
<comment type="caution">
    <text evidence="6">The sequence shown here is derived from an EMBL/GenBank/DDBJ whole genome shotgun (WGS) entry which is preliminary data.</text>
</comment>
<reference evidence="6 7" key="1">
    <citation type="submission" date="2017-08" db="EMBL/GenBank/DDBJ databases">
        <title>Infants hospitalized years apart are colonized by the same room-sourced microbial strains.</title>
        <authorList>
            <person name="Brooks B."/>
            <person name="Olm M.R."/>
            <person name="Firek B.A."/>
            <person name="Baker R."/>
            <person name="Thomas B.C."/>
            <person name="Morowitz M.J."/>
            <person name="Banfield J.F."/>
        </authorList>
    </citation>
    <scope>NUCLEOTIDE SEQUENCE [LARGE SCALE GENOMIC DNA]</scope>
    <source>
        <strain evidence="6">S2_005_003_R2_42</strain>
    </source>
</reference>
<evidence type="ECO:0000313" key="7">
    <source>
        <dbReference type="Proteomes" id="UP000249046"/>
    </source>
</evidence>
<dbReference type="NCBIfam" id="TIGR03871">
    <property type="entry name" value="ABC_peri_MoxJ_2"/>
    <property type="match status" value="1"/>
</dbReference>
<dbReference type="InterPro" id="IPR036770">
    <property type="entry name" value="Ankyrin_rpt-contain_sf"/>
</dbReference>
<feature type="domain" description="Solute-binding protein family 3/N-terminal" evidence="5">
    <location>
        <begin position="35"/>
        <end position="267"/>
    </location>
</feature>
<gene>
    <name evidence="6" type="ORF">DI564_15515</name>
</gene>
<evidence type="ECO:0000256" key="2">
    <source>
        <dbReference type="ARBA" id="ARBA00023043"/>
    </source>
</evidence>
<proteinExistence type="predicted"/>
<dbReference type="SMART" id="SM00248">
    <property type="entry name" value="ANK"/>
    <property type="match status" value="7"/>
</dbReference>
<dbReference type="Gene3D" id="1.25.40.20">
    <property type="entry name" value="Ankyrin repeat-containing domain"/>
    <property type="match status" value="3"/>
</dbReference>
<dbReference type="PANTHER" id="PTHR24198">
    <property type="entry name" value="ANKYRIN REPEAT AND PROTEIN KINASE DOMAIN-CONTAINING PROTEIN"/>
    <property type="match status" value="1"/>
</dbReference>
<dbReference type="AlphaFoldDB" id="A0A2W5K6N2"/>
<dbReference type="EMBL" id="QFPO01000019">
    <property type="protein sequence ID" value="PZQ10725.1"/>
    <property type="molecule type" value="Genomic_DNA"/>
</dbReference>
<dbReference type="GO" id="GO:0005737">
    <property type="term" value="C:cytoplasm"/>
    <property type="evidence" value="ECO:0007669"/>
    <property type="project" value="TreeGrafter"/>
</dbReference>
<evidence type="ECO:0000256" key="1">
    <source>
        <dbReference type="ARBA" id="ARBA00022737"/>
    </source>
</evidence>
<feature type="chain" id="PRO_5016012615" evidence="4">
    <location>
        <begin position="31"/>
        <end position="555"/>
    </location>
</feature>
<keyword evidence="4" id="KW-0732">Signal</keyword>
<dbReference type="PROSITE" id="PS50297">
    <property type="entry name" value="ANK_REP_REGION"/>
    <property type="match status" value="6"/>
</dbReference>
<dbReference type="Pfam" id="PF12796">
    <property type="entry name" value="Ank_2"/>
    <property type="match status" value="2"/>
</dbReference>
<feature type="signal peptide" evidence="4">
    <location>
        <begin position="1"/>
        <end position="30"/>
    </location>
</feature>
<dbReference type="SMART" id="SM00062">
    <property type="entry name" value="PBPb"/>
    <property type="match status" value="1"/>
</dbReference>
<name>A0A2W5K6N2_9GAMM</name>
<feature type="repeat" description="ANK" evidence="3">
    <location>
        <begin position="385"/>
        <end position="417"/>
    </location>
</feature>
<dbReference type="PROSITE" id="PS50088">
    <property type="entry name" value="ANK_REPEAT"/>
    <property type="match status" value="6"/>
</dbReference>
<feature type="repeat" description="ANK" evidence="3">
    <location>
        <begin position="452"/>
        <end position="484"/>
    </location>
</feature>
<feature type="repeat" description="ANK" evidence="3">
    <location>
        <begin position="418"/>
        <end position="450"/>
    </location>
</feature>
<dbReference type="Pfam" id="PF00023">
    <property type="entry name" value="Ank"/>
    <property type="match status" value="1"/>
</dbReference>
<protein>
    <submittedName>
        <fullName evidence="6">Quinoprotein dehydrogenase-associated putative ABC transporter substrate-binding protein</fullName>
    </submittedName>
</protein>
<dbReference type="InterPro" id="IPR022448">
    <property type="entry name" value="Quinoprotein_dehydrogenase"/>
</dbReference>